<gene>
    <name evidence="5" type="ORF">LQ327_04810</name>
</gene>
<evidence type="ECO:0000313" key="6">
    <source>
        <dbReference type="Proteomes" id="UP001199469"/>
    </source>
</evidence>
<keyword evidence="3" id="KW-0949">S-adenosyl-L-methionine</keyword>
<dbReference type="InterPro" id="IPR029063">
    <property type="entry name" value="SAM-dependent_MTases_sf"/>
</dbReference>
<keyword evidence="2" id="KW-0808">Transferase</keyword>
<keyword evidence="6" id="KW-1185">Reference proteome</keyword>
<evidence type="ECO:0000256" key="2">
    <source>
        <dbReference type="ARBA" id="ARBA00022679"/>
    </source>
</evidence>
<reference evidence="5 6" key="1">
    <citation type="submission" date="2021-11" db="EMBL/GenBank/DDBJ databases">
        <title>Draft genome sequence of Actinomycetospora sp. SF1 isolated from the rhizosphere soil.</title>
        <authorList>
            <person name="Duangmal K."/>
            <person name="Chantavorakit T."/>
        </authorList>
    </citation>
    <scope>NUCLEOTIDE SEQUENCE [LARGE SCALE GENOMIC DNA]</scope>
    <source>
        <strain evidence="5 6">TBRC 5722</strain>
    </source>
</reference>
<dbReference type="Pfam" id="PF13649">
    <property type="entry name" value="Methyltransf_25"/>
    <property type="match status" value="1"/>
</dbReference>
<dbReference type="RefSeq" id="WP_230730383.1">
    <property type="nucleotide sequence ID" value="NZ_JAJNDB010000001.1"/>
</dbReference>
<dbReference type="SUPFAM" id="SSF53335">
    <property type="entry name" value="S-adenosyl-L-methionine-dependent methyltransferases"/>
    <property type="match status" value="1"/>
</dbReference>
<name>A0ABS8P3N6_9PSEU</name>
<dbReference type="Gene3D" id="3.40.50.150">
    <property type="entry name" value="Vaccinia Virus protein VP39"/>
    <property type="match status" value="1"/>
</dbReference>
<dbReference type="InterPro" id="IPR041698">
    <property type="entry name" value="Methyltransf_25"/>
</dbReference>
<evidence type="ECO:0000259" key="4">
    <source>
        <dbReference type="Pfam" id="PF13649"/>
    </source>
</evidence>
<organism evidence="5 6">
    <name type="scientific">Actinomycetospora endophytica</name>
    <dbReference type="NCBI Taxonomy" id="2291215"/>
    <lineage>
        <taxon>Bacteria</taxon>
        <taxon>Bacillati</taxon>
        <taxon>Actinomycetota</taxon>
        <taxon>Actinomycetes</taxon>
        <taxon>Pseudonocardiales</taxon>
        <taxon>Pseudonocardiaceae</taxon>
        <taxon>Actinomycetospora</taxon>
    </lineage>
</organism>
<dbReference type="Proteomes" id="UP001199469">
    <property type="component" value="Unassembled WGS sequence"/>
</dbReference>
<evidence type="ECO:0000256" key="1">
    <source>
        <dbReference type="ARBA" id="ARBA00022603"/>
    </source>
</evidence>
<dbReference type="GO" id="GO:0008168">
    <property type="term" value="F:methyltransferase activity"/>
    <property type="evidence" value="ECO:0007669"/>
    <property type="project" value="UniProtKB-KW"/>
</dbReference>
<accession>A0ABS8P3N6</accession>
<dbReference type="PANTHER" id="PTHR43464:SF19">
    <property type="entry name" value="UBIQUINONE BIOSYNTHESIS O-METHYLTRANSFERASE, MITOCHONDRIAL"/>
    <property type="match status" value="1"/>
</dbReference>
<dbReference type="GO" id="GO:0032259">
    <property type="term" value="P:methylation"/>
    <property type="evidence" value="ECO:0007669"/>
    <property type="project" value="UniProtKB-KW"/>
</dbReference>
<dbReference type="EMBL" id="JAJNDB010000001">
    <property type="protein sequence ID" value="MCD2192709.1"/>
    <property type="molecule type" value="Genomic_DNA"/>
</dbReference>
<keyword evidence="1 5" id="KW-0489">Methyltransferase</keyword>
<protein>
    <submittedName>
        <fullName evidence="5">Class I SAM-dependent methyltransferase</fullName>
    </submittedName>
</protein>
<dbReference type="PANTHER" id="PTHR43464">
    <property type="entry name" value="METHYLTRANSFERASE"/>
    <property type="match status" value="1"/>
</dbReference>
<evidence type="ECO:0000256" key="3">
    <source>
        <dbReference type="ARBA" id="ARBA00022691"/>
    </source>
</evidence>
<feature type="domain" description="Methyltransferase" evidence="4">
    <location>
        <begin position="74"/>
        <end position="168"/>
    </location>
</feature>
<evidence type="ECO:0000313" key="5">
    <source>
        <dbReference type="EMBL" id="MCD2192709.1"/>
    </source>
</evidence>
<comment type="caution">
    <text evidence="5">The sequence shown here is derived from an EMBL/GenBank/DDBJ whole genome shotgun (WGS) entry which is preliminary data.</text>
</comment>
<sequence length="246" mass="26233">MSADRTTHTADDLLTLLDTVFAGDRDRTGAAAAPWWDLFYADPDRPAPFLTSAPDGSLVDWLEHGPVPGGGHALDLGCGIGRNAVHLARQGFTVVAVDLSPVAITRTRDLAARAGVTVDARAVDVFSAAPGLGRGYDLVHDSGLFHHLPPHRRLSHLALLDEVLAPGGYLSLTCFGAAPAASEVPDAELYRSGDLGGGLSYPADALRTIFGHLDEIDLRPMRDEPPDSGRFGEPFLWAALFRRPQN</sequence>
<proteinExistence type="predicted"/>
<dbReference type="CDD" id="cd02440">
    <property type="entry name" value="AdoMet_MTases"/>
    <property type="match status" value="1"/>
</dbReference>